<evidence type="ECO:0000313" key="7">
    <source>
        <dbReference type="Proteomes" id="UP000694844"/>
    </source>
</evidence>
<evidence type="ECO:0000256" key="3">
    <source>
        <dbReference type="ARBA" id="ARBA00022833"/>
    </source>
</evidence>
<organism evidence="7 8">
    <name type="scientific">Crassostrea virginica</name>
    <name type="common">Eastern oyster</name>
    <dbReference type="NCBI Taxonomy" id="6565"/>
    <lineage>
        <taxon>Eukaryota</taxon>
        <taxon>Metazoa</taxon>
        <taxon>Spiralia</taxon>
        <taxon>Lophotrochozoa</taxon>
        <taxon>Mollusca</taxon>
        <taxon>Bivalvia</taxon>
        <taxon>Autobranchia</taxon>
        <taxon>Pteriomorphia</taxon>
        <taxon>Ostreida</taxon>
        <taxon>Ostreoidea</taxon>
        <taxon>Ostreidae</taxon>
        <taxon>Crassostrea</taxon>
    </lineage>
</organism>
<dbReference type="Proteomes" id="UP000694844">
    <property type="component" value="Chromosome 1"/>
</dbReference>
<feature type="domain" description="THAP-type" evidence="6">
    <location>
        <begin position="1"/>
        <end position="100"/>
    </location>
</feature>
<dbReference type="SMART" id="SM00692">
    <property type="entry name" value="DM3"/>
    <property type="match status" value="1"/>
</dbReference>
<evidence type="ECO:0000256" key="1">
    <source>
        <dbReference type="ARBA" id="ARBA00022723"/>
    </source>
</evidence>
<evidence type="ECO:0000256" key="4">
    <source>
        <dbReference type="ARBA" id="ARBA00023125"/>
    </source>
</evidence>
<gene>
    <name evidence="8" type="primary">LOC111106332</name>
</gene>
<dbReference type="Gene3D" id="6.20.210.20">
    <property type="entry name" value="THAP domain"/>
    <property type="match status" value="1"/>
</dbReference>
<dbReference type="InterPro" id="IPR006612">
    <property type="entry name" value="THAP_Znf"/>
</dbReference>
<evidence type="ECO:0000259" key="6">
    <source>
        <dbReference type="PROSITE" id="PS50950"/>
    </source>
</evidence>
<dbReference type="InterPro" id="IPR038441">
    <property type="entry name" value="THAP_Znf_sf"/>
</dbReference>
<dbReference type="RefSeq" id="XP_022296673.1">
    <property type="nucleotide sequence ID" value="XM_022440965.1"/>
</dbReference>
<keyword evidence="3" id="KW-0862">Zinc</keyword>
<dbReference type="OrthoDB" id="10015739at2759"/>
<dbReference type="SUPFAM" id="SSF57716">
    <property type="entry name" value="Glucocorticoid receptor-like (DNA-binding domain)"/>
    <property type="match status" value="1"/>
</dbReference>
<evidence type="ECO:0000256" key="2">
    <source>
        <dbReference type="ARBA" id="ARBA00022771"/>
    </source>
</evidence>
<dbReference type="PANTHER" id="PTHR31751:SF42">
    <property type="entry name" value="PROTEIN CBG10204"/>
    <property type="match status" value="1"/>
</dbReference>
<dbReference type="KEGG" id="cvn:111106332"/>
<dbReference type="GO" id="GO:0008270">
    <property type="term" value="F:zinc ion binding"/>
    <property type="evidence" value="ECO:0007669"/>
    <property type="project" value="UniProtKB-KW"/>
</dbReference>
<keyword evidence="4 5" id="KW-0238">DNA-binding</keyword>
<dbReference type="SMART" id="SM00980">
    <property type="entry name" value="THAP"/>
    <property type="match status" value="1"/>
</dbReference>
<proteinExistence type="predicted"/>
<dbReference type="PANTHER" id="PTHR31751">
    <property type="entry name" value="SI:CH211-108C17.2-RELATED-RELATED"/>
    <property type="match status" value="1"/>
</dbReference>
<keyword evidence="7" id="KW-1185">Reference proteome</keyword>
<keyword evidence="2 5" id="KW-0863">Zinc-finger</keyword>
<protein>
    <submittedName>
        <fullName evidence="8">Uncharacterized protein LOC111106332</fullName>
    </submittedName>
</protein>
<keyword evidence="1" id="KW-0479">Metal-binding</keyword>
<sequence>MPKEKKRTGKYCVAAGCTSTNADNVSIHEFPKETKRDLRRKWIHFVKTKRQDFTQPTRYSVLCELHFAPECYPAEYRIKQSLGIEVKKKRLLPDAVPTIHLTVPKPSTSTSTNTPLYQASPCTNASHVPETGQPIATSTPLRVAFRKRECLRTVSSVGVQCSGRKPSQRSKKVQTKIKQNDKAVQCDLRPEKPKVCSIAVQCNRNLEEGAESVKPCRIASTTVLEHGYLSVPSSEDEAEDKETDTDYCPESADELLSSEISSNDGADHDDNMFQKTDRKYIVSESKLMGLFSICPTCSFSTLCQIKKVLGTMIKIDQSCGMCGFQRTWDSQEMIGAIPSGNLSLSAAILFSGLIPSKGLRFLNHMNVAAIALSTFHQHQKYYLHPAVSTLWKEFQNNYFDQKTKQGDGLVLGGDGRVDTPGHSAKYGSYAMLDMDLMLVIDIQLVQSNEVRGSFHMEKEGFIRSVDFIESKGLKIEKLVTDRHLQIQKHVRENTTHNYDVWHVAKGFKKKVTAMSKLKDCESLQPWIKSLCNHLYWVPASTPSGHGQLMLEKWQSVCNHVQNIHEHDGDIFQSCEHGPLDEQKRRKKWLEKGSKASVKLEELVMSKQMQKDIPKLSPGVQTASLEGFHSVINQFAPKMFGFSYQGMLSRLRLAALHYNENGMREQAFTKDGQPQYNIIYPKFKKGGYTVREVKIGYVSKLMDIVFSNARESKISQVEVERMEAPPPLCSSFEKPDKASAILEMKSRYRQAENVDEMNDDGCC</sequence>
<dbReference type="PROSITE" id="PS50950">
    <property type="entry name" value="ZF_THAP"/>
    <property type="match status" value="1"/>
</dbReference>
<dbReference type="GeneID" id="111106332"/>
<evidence type="ECO:0000256" key="5">
    <source>
        <dbReference type="PROSITE-ProRule" id="PRU00309"/>
    </source>
</evidence>
<dbReference type="GO" id="GO:0003677">
    <property type="term" value="F:DNA binding"/>
    <property type="evidence" value="ECO:0007669"/>
    <property type="project" value="UniProtKB-UniRule"/>
</dbReference>
<reference evidence="8" key="2">
    <citation type="submission" date="2025-08" db="UniProtKB">
        <authorList>
            <consortium name="RefSeq"/>
        </authorList>
    </citation>
    <scope>IDENTIFICATION</scope>
    <source>
        <tissue evidence="8">Whole sample</tissue>
    </source>
</reference>
<accession>A0A8B8B0X6</accession>
<evidence type="ECO:0000313" key="8">
    <source>
        <dbReference type="RefSeq" id="XP_022296673.1"/>
    </source>
</evidence>
<dbReference type="Pfam" id="PF05485">
    <property type="entry name" value="THAP"/>
    <property type="match status" value="1"/>
</dbReference>
<dbReference type="AlphaFoldDB" id="A0A8B8B0X6"/>
<name>A0A8B8B0X6_CRAVI</name>
<reference evidence="7" key="1">
    <citation type="submission" date="2024-06" db="UniProtKB">
        <authorList>
            <consortium name="RefSeq"/>
        </authorList>
    </citation>
    <scope>NUCLEOTIDE SEQUENCE [LARGE SCALE GENOMIC DNA]</scope>
</reference>